<keyword evidence="5 7" id="KW-1133">Transmembrane helix</keyword>
<dbReference type="EMBL" id="DWWS01000031">
    <property type="protein sequence ID" value="HJC23834.1"/>
    <property type="molecule type" value="Genomic_DNA"/>
</dbReference>
<dbReference type="PANTHER" id="PTHR43005">
    <property type="entry name" value="BLR7065 PROTEIN"/>
    <property type="match status" value="1"/>
</dbReference>
<feature type="transmembrane region" description="Helical" evidence="7">
    <location>
        <begin position="126"/>
        <end position="146"/>
    </location>
</feature>
<evidence type="ECO:0000256" key="2">
    <source>
        <dbReference type="ARBA" id="ARBA00022448"/>
    </source>
</evidence>
<dbReference type="Proteomes" id="UP000823891">
    <property type="component" value="Unassembled WGS sequence"/>
</dbReference>
<evidence type="ECO:0000259" key="8">
    <source>
        <dbReference type="PROSITE" id="PS50928"/>
    </source>
</evidence>
<keyword evidence="4 7" id="KW-0812">Transmembrane</keyword>
<accession>A0A9D2SPE4</accession>
<dbReference type="InterPro" id="IPR035906">
    <property type="entry name" value="MetI-like_sf"/>
</dbReference>
<gene>
    <name evidence="9" type="ORF">H9761_09030</name>
</gene>
<name>A0A9D2SPE4_9FIRM</name>
<keyword evidence="2 7" id="KW-0813">Transport</keyword>
<reference evidence="9" key="2">
    <citation type="submission" date="2021-04" db="EMBL/GenBank/DDBJ databases">
        <authorList>
            <person name="Gilroy R."/>
        </authorList>
    </citation>
    <scope>NUCLEOTIDE SEQUENCE</scope>
    <source>
        <strain evidence="9">USAMLcec2-132</strain>
    </source>
</reference>
<feature type="domain" description="ABC transmembrane type-1" evidence="8">
    <location>
        <begin position="89"/>
        <end position="303"/>
    </location>
</feature>
<dbReference type="PANTHER" id="PTHR43005:SF2">
    <property type="entry name" value="INTEGRAL MEMBRANE SUGAR TRANSPORT PROTEIN"/>
    <property type="match status" value="1"/>
</dbReference>
<evidence type="ECO:0000256" key="3">
    <source>
        <dbReference type="ARBA" id="ARBA00022475"/>
    </source>
</evidence>
<keyword evidence="3" id="KW-1003">Cell membrane</keyword>
<evidence type="ECO:0000313" key="10">
    <source>
        <dbReference type="Proteomes" id="UP000823891"/>
    </source>
</evidence>
<dbReference type="Gene3D" id="1.10.3720.10">
    <property type="entry name" value="MetI-like"/>
    <property type="match status" value="1"/>
</dbReference>
<feature type="transmembrane region" description="Helical" evidence="7">
    <location>
        <begin position="282"/>
        <end position="304"/>
    </location>
</feature>
<organism evidence="9 10">
    <name type="scientific">Candidatus Eisenbergiella merdavium</name>
    <dbReference type="NCBI Taxonomy" id="2838551"/>
    <lineage>
        <taxon>Bacteria</taxon>
        <taxon>Bacillati</taxon>
        <taxon>Bacillota</taxon>
        <taxon>Clostridia</taxon>
        <taxon>Lachnospirales</taxon>
        <taxon>Lachnospiraceae</taxon>
        <taxon>Eisenbergiella</taxon>
    </lineage>
</organism>
<dbReference type="InterPro" id="IPR000515">
    <property type="entry name" value="MetI-like"/>
</dbReference>
<dbReference type="GO" id="GO:0005886">
    <property type="term" value="C:plasma membrane"/>
    <property type="evidence" value="ECO:0007669"/>
    <property type="project" value="UniProtKB-SubCell"/>
</dbReference>
<evidence type="ECO:0000256" key="7">
    <source>
        <dbReference type="RuleBase" id="RU363032"/>
    </source>
</evidence>
<protein>
    <submittedName>
        <fullName evidence="9">Sugar ABC transporter permease</fullName>
    </submittedName>
</protein>
<evidence type="ECO:0000256" key="5">
    <source>
        <dbReference type="ARBA" id="ARBA00022989"/>
    </source>
</evidence>
<dbReference type="SUPFAM" id="SSF161098">
    <property type="entry name" value="MetI-like"/>
    <property type="match status" value="1"/>
</dbReference>
<evidence type="ECO:0000256" key="4">
    <source>
        <dbReference type="ARBA" id="ARBA00022692"/>
    </source>
</evidence>
<comment type="similarity">
    <text evidence="7">Belongs to the binding-protein-dependent transport system permease family.</text>
</comment>
<evidence type="ECO:0000313" key="9">
    <source>
        <dbReference type="EMBL" id="HJC23834.1"/>
    </source>
</evidence>
<dbReference type="AlphaFoldDB" id="A0A9D2SPE4"/>
<reference evidence="9" key="1">
    <citation type="journal article" date="2021" name="PeerJ">
        <title>Extensive microbial diversity within the chicken gut microbiome revealed by metagenomics and culture.</title>
        <authorList>
            <person name="Gilroy R."/>
            <person name="Ravi A."/>
            <person name="Getino M."/>
            <person name="Pursley I."/>
            <person name="Horton D.L."/>
            <person name="Alikhan N.F."/>
            <person name="Baker D."/>
            <person name="Gharbi K."/>
            <person name="Hall N."/>
            <person name="Watson M."/>
            <person name="Adriaenssens E.M."/>
            <person name="Foster-Nyarko E."/>
            <person name="Jarju S."/>
            <person name="Secka A."/>
            <person name="Antonio M."/>
            <person name="Oren A."/>
            <person name="Chaudhuri R.R."/>
            <person name="La Ragione R."/>
            <person name="Hildebrand F."/>
            <person name="Pallen M.J."/>
        </authorList>
    </citation>
    <scope>NUCLEOTIDE SEQUENCE</scope>
    <source>
        <strain evidence="9">USAMLcec2-132</strain>
    </source>
</reference>
<evidence type="ECO:0000256" key="6">
    <source>
        <dbReference type="ARBA" id="ARBA00023136"/>
    </source>
</evidence>
<feature type="transmembrane region" description="Helical" evidence="7">
    <location>
        <begin position="28"/>
        <end position="50"/>
    </location>
</feature>
<evidence type="ECO:0000256" key="1">
    <source>
        <dbReference type="ARBA" id="ARBA00004651"/>
    </source>
</evidence>
<comment type="caution">
    <text evidence="9">The sequence shown here is derived from an EMBL/GenBank/DDBJ whole genome shotgun (WGS) entry which is preliminary data.</text>
</comment>
<dbReference type="CDD" id="cd06261">
    <property type="entry name" value="TM_PBP2"/>
    <property type="match status" value="1"/>
</dbReference>
<comment type="subcellular location">
    <subcellularLocation>
        <location evidence="1 7">Cell membrane</location>
        <topology evidence="1 7">Multi-pass membrane protein</topology>
    </subcellularLocation>
</comment>
<proteinExistence type="inferred from homology"/>
<sequence length="314" mass="34519">MKAYKRTVPTGAGHPLPGRQGNTVKKMLAPYLLLLPAILLILVFMVYPIGNVFYLSLRSYNPTKPWINGFAGLDNFKDILTGSEFWKALGVSVKWVLSEVLLQLVFGMIIALILNQRFKGRGLFRAITFIPWAMSGVLTAVLWSLIFNENVGLLNDILMKIGLIDTPKAWVSNPGLVFGSVVTAELWRGIPFFAISLLAAMQNISGDLYEAANVDGASRIQSFIRITLPQLKDTIILTTLLRSVWEFNSVDLIYSLTGGGPVGKTTTLSILIANQATRTSNYGYGSAISVISFLLLAVFAFIYLKLSKFGGEEE</sequence>
<keyword evidence="6 7" id="KW-0472">Membrane</keyword>
<feature type="transmembrane region" description="Helical" evidence="7">
    <location>
        <begin position="95"/>
        <end position="114"/>
    </location>
</feature>
<dbReference type="Pfam" id="PF00528">
    <property type="entry name" value="BPD_transp_1"/>
    <property type="match status" value="1"/>
</dbReference>
<dbReference type="GO" id="GO:0055085">
    <property type="term" value="P:transmembrane transport"/>
    <property type="evidence" value="ECO:0007669"/>
    <property type="project" value="InterPro"/>
</dbReference>
<dbReference type="PROSITE" id="PS50928">
    <property type="entry name" value="ABC_TM1"/>
    <property type="match status" value="1"/>
</dbReference>